<dbReference type="EMBL" id="JALBUU010000125">
    <property type="protein sequence ID" value="MCI0756328.1"/>
    <property type="molecule type" value="Genomic_DNA"/>
</dbReference>
<dbReference type="InterPro" id="IPR055222">
    <property type="entry name" value="PRISE-like_Rossmann-fold"/>
</dbReference>
<evidence type="ECO:0000259" key="1">
    <source>
        <dbReference type="Pfam" id="PF22917"/>
    </source>
</evidence>
<organism evidence="2 3">
    <name type="scientific">Teichococcus vastitatis</name>
    <dbReference type="NCBI Taxonomy" id="2307076"/>
    <lineage>
        <taxon>Bacteria</taxon>
        <taxon>Pseudomonadati</taxon>
        <taxon>Pseudomonadota</taxon>
        <taxon>Alphaproteobacteria</taxon>
        <taxon>Acetobacterales</taxon>
        <taxon>Roseomonadaceae</taxon>
        <taxon>Roseomonas</taxon>
    </lineage>
</organism>
<dbReference type="InterPro" id="IPR036291">
    <property type="entry name" value="NAD(P)-bd_dom_sf"/>
</dbReference>
<dbReference type="PANTHER" id="PTHR32487:SF0">
    <property type="entry name" value="3-OXO-DELTA(4,5)-STEROID 5-BETA-REDUCTASE"/>
    <property type="match status" value="1"/>
</dbReference>
<accession>A0ABS9WAT4</accession>
<dbReference type="Pfam" id="PF22917">
    <property type="entry name" value="PRISE"/>
    <property type="match status" value="1"/>
</dbReference>
<dbReference type="CDD" id="cd08948">
    <property type="entry name" value="5beta-POR_like_SDR_a"/>
    <property type="match status" value="1"/>
</dbReference>
<dbReference type="RefSeq" id="WP_241793893.1">
    <property type="nucleotide sequence ID" value="NZ_JALBUU010000125.1"/>
</dbReference>
<keyword evidence="3" id="KW-1185">Reference proteome</keyword>
<dbReference type="Gene3D" id="3.40.50.720">
    <property type="entry name" value="NAD(P)-binding Rossmann-like Domain"/>
    <property type="match status" value="1"/>
</dbReference>
<sequence length="367" mass="41270">MNRETLNLPSESAMPDPANTIIIAGAQGVIGRAAAQHYLRQPGTTVYALSRRSEGHVDGVRPIAVDLQNPADVRMKLGSITDATHIVFGAYLEKATAAEKSAVNLEILRNLLDVVEPASPALEHITFYQGGKAYGADLGPFKTPAREDDPRLMPPNFYYDQEDLLRERQKGRHWHWTALRPEAVCGFAIGNPMNLTMVIAIYAAISKELGLPLRFPGTEAAYRALYQVTSAKILASATEWAGREPAARNQIFNITNGDYFRWEHLWPRIARAFDMEVAYPVPTPLTTYMADKERLWDGMVQKYGLQPLPYDKLVSWAFGDFIFQSGFDNISSTIKARQCGFHDCIDTEDMFALFFEHLRQEKIIPRF</sequence>
<comment type="caution">
    <text evidence="2">The sequence shown here is derived from an EMBL/GenBank/DDBJ whole genome shotgun (WGS) entry which is preliminary data.</text>
</comment>
<dbReference type="PANTHER" id="PTHR32487">
    <property type="entry name" value="3-OXO-DELTA(4,5)-STEROID 5-BETA-REDUCTASE"/>
    <property type="match status" value="1"/>
</dbReference>
<feature type="domain" description="PRISE-like Rossmann-fold" evidence="1">
    <location>
        <begin position="71"/>
        <end position="365"/>
    </location>
</feature>
<evidence type="ECO:0000313" key="2">
    <source>
        <dbReference type="EMBL" id="MCI0756328.1"/>
    </source>
</evidence>
<proteinExistence type="predicted"/>
<dbReference type="Proteomes" id="UP001201985">
    <property type="component" value="Unassembled WGS sequence"/>
</dbReference>
<name>A0ABS9WAT4_9PROT</name>
<protein>
    <submittedName>
        <fullName evidence="2">SDR family oxidoreductase</fullName>
    </submittedName>
</protein>
<gene>
    <name evidence="2" type="ORF">MON41_22055</name>
</gene>
<evidence type="ECO:0000313" key="3">
    <source>
        <dbReference type="Proteomes" id="UP001201985"/>
    </source>
</evidence>
<dbReference type="SUPFAM" id="SSF51735">
    <property type="entry name" value="NAD(P)-binding Rossmann-fold domains"/>
    <property type="match status" value="1"/>
</dbReference>
<reference evidence="2 3" key="1">
    <citation type="submission" date="2022-03" db="EMBL/GenBank/DDBJ databases">
        <title>Complete genome analysis of Roseomonas KG 17.1 : a prolific producer of plant growth promoters.</title>
        <authorList>
            <person name="Saadouli I."/>
            <person name="Najjari A."/>
            <person name="Mosbah A."/>
            <person name="Ouzari H.I."/>
        </authorList>
    </citation>
    <scope>NUCLEOTIDE SEQUENCE [LARGE SCALE GENOMIC DNA]</scope>
    <source>
        <strain evidence="2 3">KG17-1</strain>
    </source>
</reference>